<keyword evidence="11" id="KW-1185">Reference proteome</keyword>
<name>A0A1I7CS45_9RHOB</name>
<dbReference type="EMBL" id="FPAW01000019">
    <property type="protein sequence ID" value="SFU02245.1"/>
    <property type="molecule type" value="Genomic_DNA"/>
</dbReference>
<dbReference type="SUPFAM" id="SSF55931">
    <property type="entry name" value="Glutamine synthetase/guanido kinase"/>
    <property type="match status" value="1"/>
</dbReference>
<feature type="domain" description="GS catalytic" evidence="9">
    <location>
        <begin position="102"/>
        <end position="437"/>
    </location>
</feature>
<dbReference type="Pfam" id="PF16952">
    <property type="entry name" value="Gln-synt_N_2"/>
    <property type="match status" value="1"/>
</dbReference>
<organism evidence="10 11">
    <name type="scientific">Sedimentitalea nanhaiensis</name>
    <dbReference type="NCBI Taxonomy" id="999627"/>
    <lineage>
        <taxon>Bacteria</taxon>
        <taxon>Pseudomonadati</taxon>
        <taxon>Pseudomonadota</taxon>
        <taxon>Alphaproteobacteria</taxon>
        <taxon>Rhodobacterales</taxon>
        <taxon>Paracoccaceae</taxon>
        <taxon>Sedimentitalea</taxon>
    </lineage>
</organism>
<dbReference type="AlphaFoldDB" id="A0A1I7CS45"/>
<evidence type="ECO:0000256" key="7">
    <source>
        <dbReference type="PROSITE-ProRule" id="PRU01331"/>
    </source>
</evidence>
<dbReference type="PROSITE" id="PS51987">
    <property type="entry name" value="GS_CATALYTIC"/>
    <property type="match status" value="1"/>
</dbReference>
<dbReference type="InterPro" id="IPR014746">
    <property type="entry name" value="Gln_synth/guanido_kin_cat_dom"/>
</dbReference>
<dbReference type="PANTHER" id="PTHR43785">
    <property type="entry name" value="GAMMA-GLUTAMYLPUTRESCINE SYNTHETASE"/>
    <property type="match status" value="1"/>
</dbReference>
<dbReference type="eggNOG" id="COG0174">
    <property type="taxonomic scope" value="Bacteria"/>
</dbReference>
<dbReference type="Gene3D" id="3.10.20.70">
    <property type="entry name" value="Glutamine synthetase, N-terminal domain"/>
    <property type="match status" value="1"/>
</dbReference>
<accession>A0A1I7CS45</accession>
<evidence type="ECO:0000256" key="3">
    <source>
        <dbReference type="ARBA" id="ARBA00022598"/>
    </source>
</evidence>
<dbReference type="STRING" id="999627.SAMN05216236_11937"/>
<sequence length="437" mass="47489">MINNPLVFVATSDFAGKLRGKSFPLPDLAKRSQNGVGWTPTNVQITCFDRIAETPFGSLGDLLLVPDPETLVDIDYADGHLSDRFVLGDILELDRTPWSCCTRSILKQALARLEHVGGVSLVASFEHEFQLQTETPTFGEAYTHAGFHAQRRLGETLMAALNAAGMSPDTFMNEYGPDQFEVTIDPDEALRAADSAVALREITRSVAQRLGERASFTPIRDPENVGNGVHIHMSFTDTQGVPLTYDANGPAGMSKLTGAFVAGILKYLDSMIALTAPSDVSYLRLTPHRWSAAYNNLGLRDREASLRICPTSAQDEAGIARQYNFEFRAADAAASPYLALAAIVNAGVQGIEEGLAPPPVTQEDLSLLSAKDLSAKGFVRLPQTLPEALARFENNPTVRGWFPDGFAEIYLAHKRGELAYLGTMTDKERCAAYAGVY</sequence>
<dbReference type="SMART" id="SM01230">
    <property type="entry name" value="Gln-synt_C"/>
    <property type="match status" value="1"/>
</dbReference>
<dbReference type="InterPro" id="IPR008146">
    <property type="entry name" value="Gln_synth_cat_dom"/>
</dbReference>
<dbReference type="RefSeq" id="WP_051372439.1">
    <property type="nucleotide sequence ID" value="NZ_FPAW01000019.1"/>
</dbReference>
<dbReference type="Gene3D" id="3.30.590.10">
    <property type="entry name" value="Glutamine synthetase/guanido kinase, catalytic domain"/>
    <property type="match status" value="1"/>
</dbReference>
<evidence type="ECO:0000256" key="4">
    <source>
        <dbReference type="ARBA" id="ARBA00022741"/>
    </source>
</evidence>
<evidence type="ECO:0000256" key="6">
    <source>
        <dbReference type="ARBA" id="ARBA00023231"/>
    </source>
</evidence>
<keyword evidence="6" id="KW-0535">Nitrogen fixation</keyword>
<dbReference type="Proteomes" id="UP000182466">
    <property type="component" value="Unassembled WGS sequence"/>
</dbReference>
<dbReference type="OrthoDB" id="9789509at2"/>
<keyword evidence="4" id="KW-0547">Nucleotide-binding</keyword>
<comment type="cofactor">
    <cofactor evidence="1">
        <name>Mg(2+)</name>
        <dbReference type="ChEBI" id="CHEBI:18420"/>
    </cofactor>
</comment>
<proteinExistence type="inferred from homology"/>
<reference evidence="10 11" key="1">
    <citation type="submission" date="2016-10" db="EMBL/GenBank/DDBJ databases">
        <authorList>
            <person name="de Groot N.N."/>
        </authorList>
    </citation>
    <scope>NUCLEOTIDE SEQUENCE [LARGE SCALE GENOMIC DNA]</scope>
    <source>
        <strain evidence="10 11">CGMCC 1.10959</strain>
    </source>
</reference>
<evidence type="ECO:0000256" key="8">
    <source>
        <dbReference type="RuleBase" id="RU000384"/>
    </source>
</evidence>
<evidence type="ECO:0000256" key="5">
    <source>
        <dbReference type="ARBA" id="ARBA00022840"/>
    </source>
</evidence>
<evidence type="ECO:0000259" key="9">
    <source>
        <dbReference type="PROSITE" id="PS51987"/>
    </source>
</evidence>
<keyword evidence="3" id="KW-0436">Ligase</keyword>
<evidence type="ECO:0000313" key="11">
    <source>
        <dbReference type="Proteomes" id="UP000182466"/>
    </source>
</evidence>
<dbReference type="GO" id="GO:0005524">
    <property type="term" value="F:ATP binding"/>
    <property type="evidence" value="ECO:0007669"/>
    <property type="project" value="UniProtKB-KW"/>
</dbReference>
<dbReference type="PANTHER" id="PTHR43785:SF12">
    <property type="entry name" value="TYPE-1 GLUTAMINE SYNTHETASE 2"/>
    <property type="match status" value="1"/>
</dbReference>
<evidence type="ECO:0000313" key="10">
    <source>
        <dbReference type="EMBL" id="SFU02245.1"/>
    </source>
</evidence>
<keyword evidence="5" id="KW-0067">ATP-binding</keyword>
<dbReference type="InterPro" id="IPR036651">
    <property type="entry name" value="Gln_synt_N_sf"/>
</dbReference>
<dbReference type="InterPro" id="IPR008147">
    <property type="entry name" value="Gln_synt_N"/>
</dbReference>
<comment type="similarity">
    <text evidence="7 8">Belongs to the glutamine synthetase family.</text>
</comment>
<protein>
    <submittedName>
        <fullName evidence="10">Glutamine synthetase</fullName>
    </submittedName>
</protein>
<dbReference type="GO" id="GO:0004356">
    <property type="term" value="F:glutamine synthetase activity"/>
    <property type="evidence" value="ECO:0007669"/>
    <property type="project" value="InterPro"/>
</dbReference>
<dbReference type="GO" id="GO:0006542">
    <property type="term" value="P:glutamine biosynthetic process"/>
    <property type="evidence" value="ECO:0007669"/>
    <property type="project" value="InterPro"/>
</dbReference>
<evidence type="ECO:0000256" key="2">
    <source>
        <dbReference type="ARBA" id="ARBA00003117"/>
    </source>
</evidence>
<gene>
    <name evidence="10" type="ORF">SAMN05216236_11937</name>
</gene>
<dbReference type="Pfam" id="PF00120">
    <property type="entry name" value="Gln-synt_C"/>
    <property type="match status" value="1"/>
</dbReference>
<evidence type="ECO:0000256" key="1">
    <source>
        <dbReference type="ARBA" id="ARBA00001946"/>
    </source>
</evidence>
<comment type="function">
    <text evidence="2">Catalyzes the ATP-dependent biosynthesis of glutamine from glutamate and ammonia.</text>
</comment>